<dbReference type="EMBL" id="BJLR01000026">
    <property type="protein sequence ID" value="GEA88865.1"/>
    <property type="molecule type" value="Genomic_DNA"/>
</dbReference>
<evidence type="ECO:0000259" key="1">
    <source>
        <dbReference type="Pfam" id="PF02589"/>
    </source>
</evidence>
<dbReference type="Gene3D" id="3.40.50.10420">
    <property type="entry name" value="NagB/RpiA/CoA transferase-like"/>
    <property type="match status" value="1"/>
</dbReference>
<dbReference type="PANTHER" id="PTHR43682">
    <property type="entry name" value="LACTATE UTILIZATION PROTEIN C"/>
    <property type="match status" value="1"/>
</dbReference>
<proteinExistence type="predicted"/>
<sequence>MTAREEVLAAVRAALGRGPDGEPASPVPGGPRAVHVPRAYRVATGTAPGSVAACDLLEHRLLDYRARVTRCGPDDVAATVARELAGAASVAVPHGLPEAWVDAVRVGGASVLADEPGRPLGAAALDRTDAVVTGCRVAVADTGTIVLDAGPGQGRRVLTLVPDRHVCVVRADQVVGSVPEAVRLLEAHPDRPLTWISGPSATSDIELVRVEGVHGPRDLRVVLVGP</sequence>
<evidence type="ECO:0000313" key="2">
    <source>
        <dbReference type="EMBL" id="GEA88865.1"/>
    </source>
</evidence>
<feature type="domain" description="LUD" evidence="1">
    <location>
        <begin position="126"/>
        <end position="224"/>
    </location>
</feature>
<dbReference type="Proteomes" id="UP000317046">
    <property type="component" value="Unassembled WGS sequence"/>
</dbReference>
<name>A0A4Y3L039_9CELL</name>
<accession>A0A4Y3L039</accession>
<evidence type="ECO:0000313" key="3">
    <source>
        <dbReference type="Proteomes" id="UP000317046"/>
    </source>
</evidence>
<dbReference type="InterPro" id="IPR037171">
    <property type="entry name" value="NagB/RpiA_transferase-like"/>
</dbReference>
<gene>
    <name evidence="2" type="ORF">CCE01nite_28140</name>
</gene>
<organism evidence="2 3">
    <name type="scientific">Cellulomonas cellasea</name>
    <dbReference type="NCBI Taxonomy" id="43670"/>
    <lineage>
        <taxon>Bacteria</taxon>
        <taxon>Bacillati</taxon>
        <taxon>Actinomycetota</taxon>
        <taxon>Actinomycetes</taxon>
        <taxon>Micrococcales</taxon>
        <taxon>Cellulomonadaceae</taxon>
        <taxon>Cellulomonas</taxon>
    </lineage>
</organism>
<reference evidence="2" key="1">
    <citation type="submission" date="2019-06" db="EMBL/GenBank/DDBJ databases">
        <title>Whole genome shotgun sequence of Cellulomonas cellasea NBRC 3753.</title>
        <authorList>
            <person name="Hosoyama A."/>
            <person name="Uohara A."/>
            <person name="Ohji S."/>
            <person name="Ichikawa N."/>
        </authorList>
    </citation>
    <scope>NUCLEOTIDE SEQUENCE [LARGE SCALE GENOMIC DNA]</scope>
    <source>
        <strain evidence="2">NBRC 3753</strain>
    </source>
</reference>
<dbReference type="PANTHER" id="PTHR43682:SF1">
    <property type="entry name" value="LACTATE UTILIZATION PROTEIN C"/>
    <property type="match status" value="1"/>
</dbReference>
<dbReference type="SUPFAM" id="SSF100950">
    <property type="entry name" value="NagB/RpiA/CoA transferase-like"/>
    <property type="match status" value="1"/>
</dbReference>
<dbReference type="AlphaFoldDB" id="A0A4Y3L039"/>
<protein>
    <recommendedName>
        <fullName evidence="1">LUD domain-containing protein</fullName>
    </recommendedName>
</protein>
<dbReference type="Pfam" id="PF02589">
    <property type="entry name" value="LUD_dom"/>
    <property type="match status" value="1"/>
</dbReference>
<comment type="caution">
    <text evidence="2">The sequence shown here is derived from an EMBL/GenBank/DDBJ whole genome shotgun (WGS) entry which is preliminary data.</text>
</comment>
<dbReference type="InterPro" id="IPR003741">
    <property type="entry name" value="LUD_dom"/>
</dbReference>
<keyword evidence="3" id="KW-1185">Reference proteome</keyword>
<dbReference type="RefSeq" id="WP_141372605.1">
    <property type="nucleotide sequence ID" value="NZ_BJLR01000026.1"/>
</dbReference>
<dbReference type="InterPro" id="IPR024185">
    <property type="entry name" value="FTHF_cligase-like_sf"/>
</dbReference>